<gene>
    <name evidence="1" type="ORF">L1987_76687</name>
</gene>
<accession>A0ACB8Z8Y6</accession>
<proteinExistence type="predicted"/>
<comment type="caution">
    <text evidence="1">The sequence shown here is derived from an EMBL/GenBank/DDBJ whole genome shotgun (WGS) entry which is preliminary data.</text>
</comment>
<evidence type="ECO:0000313" key="1">
    <source>
        <dbReference type="EMBL" id="KAI3693735.1"/>
    </source>
</evidence>
<name>A0ACB8Z8Y6_9ASTR</name>
<dbReference type="EMBL" id="CM042043">
    <property type="protein sequence ID" value="KAI3693735.1"/>
    <property type="molecule type" value="Genomic_DNA"/>
</dbReference>
<dbReference type="Proteomes" id="UP001056120">
    <property type="component" value="Linkage Group LG26"/>
</dbReference>
<organism evidence="1 2">
    <name type="scientific">Smallanthus sonchifolius</name>
    <dbReference type="NCBI Taxonomy" id="185202"/>
    <lineage>
        <taxon>Eukaryota</taxon>
        <taxon>Viridiplantae</taxon>
        <taxon>Streptophyta</taxon>
        <taxon>Embryophyta</taxon>
        <taxon>Tracheophyta</taxon>
        <taxon>Spermatophyta</taxon>
        <taxon>Magnoliopsida</taxon>
        <taxon>eudicotyledons</taxon>
        <taxon>Gunneridae</taxon>
        <taxon>Pentapetalae</taxon>
        <taxon>asterids</taxon>
        <taxon>campanulids</taxon>
        <taxon>Asterales</taxon>
        <taxon>Asteraceae</taxon>
        <taxon>Asteroideae</taxon>
        <taxon>Heliantheae alliance</taxon>
        <taxon>Millerieae</taxon>
        <taxon>Smallanthus</taxon>
    </lineage>
</organism>
<protein>
    <submittedName>
        <fullName evidence="1">Uncharacterized protein</fullName>
    </submittedName>
</protein>
<keyword evidence="2" id="KW-1185">Reference proteome</keyword>
<reference evidence="2" key="1">
    <citation type="journal article" date="2022" name="Mol. Ecol. Resour.">
        <title>The genomes of chicory, endive, great burdock and yacon provide insights into Asteraceae palaeo-polyploidization history and plant inulin production.</title>
        <authorList>
            <person name="Fan W."/>
            <person name="Wang S."/>
            <person name="Wang H."/>
            <person name="Wang A."/>
            <person name="Jiang F."/>
            <person name="Liu H."/>
            <person name="Zhao H."/>
            <person name="Xu D."/>
            <person name="Zhang Y."/>
        </authorList>
    </citation>
    <scope>NUCLEOTIDE SEQUENCE [LARGE SCALE GENOMIC DNA]</scope>
    <source>
        <strain evidence="2">cv. Yunnan</strain>
    </source>
</reference>
<sequence length="1195" mass="131607">MKTTKLYLQPMPRKGKPDGALCEKSCGHPYFENPRLNLLACLLDLSVSLMESSSSSAIRLWRTAFLTLRDEVQNHPTDTTVIHLLNTLILSKSETLIPAIANLPVHEVTSDAMFLVELARQISSSTGNEDALHALVQLSSLIQNFSRLISFKMTSTTWVLVLHAFGGMEEVFLGAAGVKRDNAVEFEAAKQCLDTVRSLVDVNQRTIMLVDNVQLLEFLLKTVSFSQNVVAPCFLGNIQGYPLESRKIVLQKNNLWEIQTTAFTMISEVFSRVGASLPAHLWQSTVNAFRSIMDVLASKALLEENNVMDRFYTSLLHCLHLVLINAKGPLQDHVAGFVAALRMFFGYGLSSKSQIVYKKDFRTTSLNSQPAESNSGPYVPPHVRKKNQSKNSNSLSMLDCPHGPMDYMSSDSDLSDSDGSAKGISTFRSSKVRVAALVCIQDLCRSDPKSFTAQWTILIPSSDVLQARRYEANLMTCLLYDPYLKARIASASTLATMLEGPASVFLQVAEYKESTKLGSFTALSSSLGQILMQLHTGILYVIKHEKNNGFLTSLFKILTLLISCTPYSRMPDELLLTVILNLHQRIIEGFFTHNDQSGLLAVALSCLTDALYVSPSLKVNEMFVAEISAGLNYDKASSGLLSTLLHYSQSSTSPAVSLEALQVLKAVAHNYPNIMALCWKQLSSIICDILDPPGSSRAGTVNSGLTVGTIREKVLTSAIKLLDVCLRAISGFKGTEDLSDDKLLNSPFTYDYVKIKTISSAPSYVLEDQTVASDDNPACPSGSQQWCEAIEKQLLSTLFHSSSMVRAASVMCFAGITSNVFISLPEDKQNQIITYSINAAFDDEVPSVRSAACRAIGVIACFPQALNSVKILGKFINAAEVNSRHSLVPVRIAASWALANLCDSLRHCIDRFTLARSSVDLIDCSKMVSLLIDCSLRLTRDGDKIKANAVRALGNLSRYVPCSSQDVNGISATSFLQLTWEDSSWLERMVQAFLSCVTTGNVKVRWNVCHALNNLFLNETLKLQDTDWAPSVFSILLLLLRDSSNFKIRIQAAAALASPPTILDYGKSYSDVVQGVLHTLENLGSDQMFAPSSFKYRVALEKQLTSTMLHVLGLASGSHDHPVHDFLIKKALFLEEWLKALCSSLVNQFEAEHDSALIQKKEVINRAIKSLVKVYEGRNNQALARRFDKLAFEIL</sequence>
<reference evidence="1 2" key="2">
    <citation type="journal article" date="2022" name="Mol. Ecol. Resour.">
        <title>The genomes of chicory, endive, great burdock and yacon provide insights into Asteraceae paleo-polyploidization history and plant inulin production.</title>
        <authorList>
            <person name="Fan W."/>
            <person name="Wang S."/>
            <person name="Wang H."/>
            <person name="Wang A."/>
            <person name="Jiang F."/>
            <person name="Liu H."/>
            <person name="Zhao H."/>
            <person name="Xu D."/>
            <person name="Zhang Y."/>
        </authorList>
    </citation>
    <scope>NUCLEOTIDE SEQUENCE [LARGE SCALE GENOMIC DNA]</scope>
    <source>
        <strain evidence="2">cv. Yunnan</strain>
        <tissue evidence="1">Leaves</tissue>
    </source>
</reference>
<evidence type="ECO:0000313" key="2">
    <source>
        <dbReference type="Proteomes" id="UP001056120"/>
    </source>
</evidence>